<organism evidence="2 3">
    <name type="scientific">Methanofollis aquaemaris</name>
    <dbReference type="NCBI Taxonomy" id="126734"/>
    <lineage>
        <taxon>Archaea</taxon>
        <taxon>Methanobacteriati</taxon>
        <taxon>Methanobacteriota</taxon>
        <taxon>Stenosarchaea group</taxon>
        <taxon>Methanomicrobia</taxon>
        <taxon>Methanomicrobiales</taxon>
        <taxon>Methanomicrobiaceae</taxon>
        <taxon>Methanofollis</taxon>
    </lineage>
</organism>
<dbReference type="SUPFAM" id="SSF53633">
    <property type="entry name" value="Carbamate kinase-like"/>
    <property type="match status" value="1"/>
</dbReference>
<dbReference type="GO" id="GO:0016301">
    <property type="term" value="F:kinase activity"/>
    <property type="evidence" value="ECO:0007669"/>
    <property type="project" value="UniProtKB-KW"/>
</dbReference>
<dbReference type="RefSeq" id="WP_265580292.1">
    <property type="nucleotide sequence ID" value="NZ_CP036172.1"/>
</dbReference>
<sequence>METAVVVKIGGSLMDRAGAVVDEIIDAGRPALIVPGGGGFADAVRALDPPSTPAHWMAISAMEAYGWYLSSFGLHPTGDLVVPDRPSVLLPYTLMRARDPLPHSWEITSDTIAAWVAGELGIPLVMVKSVDGLTKDGTFVSEVFEPYACEEVDLSLLSYLFEHHIWAKIVNGRSAGRLAALLREERVVCTRVHPSI</sequence>
<dbReference type="AlphaFoldDB" id="A0A8A3S651"/>
<keyword evidence="2" id="KW-0418">Kinase</keyword>
<feature type="domain" description="Aspartate/glutamate/uridylate kinase" evidence="1">
    <location>
        <begin position="5"/>
        <end position="54"/>
    </location>
</feature>
<evidence type="ECO:0000313" key="2">
    <source>
        <dbReference type="EMBL" id="QSZ67403.1"/>
    </source>
</evidence>
<dbReference type="Proteomes" id="UP001042704">
    <property type="component" value="Chromosome"/>
</dbReference>
<evidence type="ECO:0000313" key="3">
    <source>
        <dbReference type="Proteomes" id="UP001042704"/>
    </source>
</evidence>
<accession>A0A8A3S651</accession>
<proteinExistence type="predicted"/>
<name>A0A8A3S651_9EURY</name>
<dbReference type="Pfam" id="PF00696">
    <property type="entry name" value="AA_kinase"/>
    <property type="match status" value="1"/>
</dbReference>
<keyword evidence="2" id="KW-0808">Transferase</keyword>
<keyword evidence="3" id="KW-1185">Reference proteome</keyword>
<dbReference type="InterPro" id="IPR036393">
    <property type="entry name" value="AceGlu_kinase-like_sf"/>
</dbReference>
<dbReference type="InterPro" id="IPR001048">
    <property type="entry name" value="Asp/Glu/Uridylate_kinase"/>
</dbReference>
<reference evidence="2" key="1">
    <citation type="journal article" date="2001" name="Int. J. Syst. Evol. Microbiol.">
        <title>Methanofollis aquaemaris sp. nov., a methanogen isolated from an aquaculture fish pond.</title>
        <authorList>
            <person name="Lai M.C."/>
            <person name="Chen S.C."/>
        </authorList>
    </citation>
    <scope>NUCLEOTIDE SEQUENCE</scope>
    <source>
        <strain evidence="2">N2F9704</strain>
    </source>
</reference>
<evidence type="ECO:0000259" key="1">
    <source>
        <dbReference type="Pfam" id="PF00696"/>
    </source>
</evidence>
<dbReference type="Gene3D" id="3.40.1160.10">
    <property type="entry name" value="Acetylglutamate kinase-like"/>
    <property type="match status" value="1"/>
</dbReference>
<dbReference type="KEGG" id="maqe:RJ40_07750"/>
<gene>
    <name evidence="2" type="ORF">RJ40_07750</name>
</gene>
<reference evidence="2" key="2">
    <citation type="submission" date="2019-02" db="EMBL/GenBank/DDBJ databases">
        <authorList>
            <person name="Chen S.-C."/>
            <person name="Chien H.-H."/>
            <person name="Lai M.-C."/>
        </authorList>
    </citation>
    <scope>NUCLEOTIDE SEQUENCE</scope>
    <source>
        <strain evidence="2">N2F9704</strain>
    </source>
</reference>
<dbReference type="GeneID" id="76424247"/>
<dbReference type="EMBL" id="CP036172">
    <property type="protein sequence ID" value="QSZ67403.1"/>
    <property type="molecule type" value="Genomic_DNA"/>
</dbReference>
<protein>
    <submittedName>
        <fullName evidence="2">Uridylate kinase</fullName>
    </submittedName>
</protein>